<organism evidence="3 4">
    <name type="scientific">Tanacetum coccineum</name>
    <dbReference type="NCBI Taxonomy" id="301880"/>
    <lineage>
        <taxon>Eukaryota</taxon>
        <taxon>Viridiplantae</taxon>
        <taxon>Streptophyta</taxon>
        <taxon>Embryophyta</taxon>
        <taxon>Tracheophyta</taxon>
        <taxon>Spermatophyta</taxon>
        <taxon>Magnoliopsida</taxon>
        <taxon>eudicotyledons</taxon>
        <taxon>Gunneridae</taxon>
        <taxon>Pentapetalae</taxon>
        <taxon>asterids</taxon>
        <taxon>campanulids</taxon>
        <taxon>Asterales</taxon>
        <taxon>Asteraceae</taxon>
        <taxon>Asteroideae</taxon>
        <taxon>Anthemideae</taxon>
        <taxon>Anthemidinae</taxon>
        <taxon>Tanacetum</taxon>
    </lineage>
</organism>
<reference evidence="3" key="1">
    <citation type="journal article" date="2022" name="Int. J. Mol. Sci.">
        <title>Draft Genome of Tanacetum Coccineum: Genomic Comparison of Closely Related Tanacetum-Family Plants.</title>
        <authorList>
            <person name="Yamashiro T."/>
            <person name="Shiraishi A."/>
            <person name="Nakayama K."/>
            <person name="Satake H."/>
        </authorList>
    </citation>
    <scope>NUCLEOTIDE SEQUENCE</scope>
</reference>
<accession>A0ABQ5A6K7</accession>
<keyword evidence="4" id="KW-1185">Reference proteome</keyword>
<proteinExistence type="predicted"/>
<feature type="region of interest" description="Disordered" evidence="2">
    <location>
        <begin position="286"/>
        <end position="314"/>
    </location>
</feature>
<reference evidence="3" key="2">
    <citation type="submission" date="2022-01" db="EMBL/GenBank/DDBJ databases">
        <authorList>
            <person name="Yamashiro T."/>
            <person name="Shiraishi A."/>
            <person name="Satake H."/>
            <person name="Nakayama K."/>
        </authorList>
    </citation>
    <scope>NUCLEOTIDE SEQUENCE</scope>
</reference>
<evidence type="ECO:0000256" key="1">
    <source>
        <dbReference type="SAM" id="Coils"/>
    </source>
</evidence>
<sequence length="612" mass="71438">MVVFKVLKNHLQQFITMQISMDFDDQKTNHFFTEYTLCDAQIFQNILIILMDSIEKAIVERGLYKRAHDNKVHERTRQTHEGMLSLDALEIDNNIAGASHDKDNITEVQSSNNQMFENILKKTKNALELFEKTKMDHKMLTEENVLLEKEIEAYKERDEDKYVNNIIQLEAKNKDLENIVCKMGKSSQTLRMLANKQSLYRENKRKMGLGYMDPCPLGQAIACHLNLYDAEVLSYQCVKPDAHDTEEILNDAEESQVKMKEKQFQFNYENINSLYDTFVPQTELSPEQEYFTDPSISSEYESSKEMSDLPTPEMPKKVNYSKRRWISDSQNTLRQFYKTDVNPMSLSLMKSSKELQQELTKEVQESYVKIKNKEEIEQFSKESKYGDKFCNDVVEVKEKLSKQIVQLEKDFAKLEAQSIAFQIALQHKTQKNKSLKTFQKENENFLASLQIKNAHLKQTYKELFESVQSSRVESNQCDEVKIKLHVDEIETQNIELEYQVASLLKENEYLKMVYKNLFDSIRKSRVQTQSSNVTQNKEENLRSKLSEFEDEKFDQILGKDDSFPSSIAKSNISKIKKESGENLCENSKCELPTKNLCVEFENSKCELPTKNL</sequence>
<feature type="coiled-coil region" evidence="1">
    <location>
        <begin position="390"/>
        <end position="417"/>
    </location>
</feature>
<comment type="caution">
    <text evidence="3">The sequence shown here is derived from an EMBL/GenBank/DDBJ whole genome shotgun (WGS) entry which is preliminary data.</text>
</comment>
<dbReference type="Proteomes" id="UP001151760">
    <property type="component" value="Unassembled WGS sequence"/>
</dbReference>
<keyword evidence="1" id="KW-0175">Coiled coil</keyword>
<evidence type="ECO:0000256" key="2">
    <source>
        <dbReference type="SAM" id="MobiDB-lite"/>
    </source>
</evidence>
<protein>
    <submittedName>
        <fullName evidence="3">Uncharacterized protein</fullName>
    </submittedName>
</protein>
<dbReference type="EMBL" id="BQNB010012030">
    <property type="protein sequence ID" value="GJS98269.1"/>
    <property type="molecule type" value="Genomic_DNA"/>
</dbReference>
<name>A0ABQ5A6K7_9ASTR</name>
<gene>
    <name evidence="3" type="ORF">Tco_0819439</name>
</gene>
<feature type="coiled-coil region" evidence="1">
    <location>
        <begin position="446"/>
        <end position="506"/>
    </location>
</feature>
<feature type="coiled-coil region" evidence="1">
    <location>
        <begin position="137"/>
        <end position="179"/>
    </location>
</feature>
<evidence type="ECO:0000313" key="4">
    <source>
        <dbReference type="Proteomes" id="UP001151760"/>
    </source>
</evidence>
<evidence type="ECO:0000313" key="3">
    <source>
        <dbReference type="EMBL" id="GJS98269.1"/>
    </source>
</evidence>